<dbReference type="Proteomes" id="UP001595453">
    <property type="component" value="Unassembled WGS sequence"/>
</dbReference>
<feature type="signal peptide" evidence="1">
    <location>
        <begin position="1"/>
        <end position="20"/>
    </location>
</feature>
<dbReference type="RefSeq" id="WP_377124693.1">
    <property type="nucleotide sequence ID" value="NZ_JBHRSD010000021.1"/>
</dbReference>
<gene>
    <name evidence="2" type="ORF">ACFOEE_12400</name>
</gene>
<name>A0ABV7CLC5_9GAMM</name>
<evidence type="ECO:0000313" key="3">
    <source>
        <dbReference type="Proteomes" id="UP001595453"/>
    </source>
</evidence>
<reference evidence="3" key="1">
    <citation type="journal article" date="2019" name="Int. J. Syst. Evol. Microbiol.">
        <title>The Global Catalogue of Microorganisms (GCM) 10K type strain sequencing project: providing services to taxonomists for standard genome sequencing and annotation.</title>
        <authorList>
            <consortium name="The Broad Institute Genomics Platform"/>
            <consortium name="The Broad Institute Genome Sequencing Center for Infectious Disease"/>
            <person name="Wu L."/>
            <person name="Ma J."/>
        </authorList>
    </citation>
    <scope>NUCLEOTIDE SEQUENCE [LARGE SCALE GENOMIC DNA]</scope>
    <source>
        <strain evidence="3">KCTC 42730</strain>
    </source>
</reference>
<comment type="caution">
    <text evidence="2">The sequence shown here is derived from an EMBL/GenBank/DDBJ whole genome shotgun (WGS) entry which is preliminary data.</text>
</comment>
<dbReference type="EMBL" id="JBHRSD010000021">
    <property type="protein sequence ID" value="MFC3033322.1"/>
    <property type="molecule type" value="Genomic_DNA"/>
</dbReference>
<evidence type="ECO:0000313" key="2">
    <source>
        <dbReference type="EMBL" id="MFC3033322.1"/>
    </source>
</evidence>
<keyword evidence="3" id="KW-1185">Reference proteome</keyword>
<organism evidence="2 3">
    <name type="scientific">Pseudoalteromonas fenneropenaei</name>
    <dbReference type="NCBI Taxonomy" id="1737459"/>
    <lineage>
        <taxon>Bacteria</taxon>
        <taxon>Pseudomonadati</taxon>
        <taxon>Pseudomonadota</taxon>
        <taxon>Gammaproteobacteria</taxon>
        <taxon>Alteromonadales</taxon>
        <taxon>Pseudoalteromonadaceae</taxon>
        <taxon>Pseudoalteromonas</taxon>
    </lineage>
</organism>
<dbReference type="Pfam" id="PF11319">
    <property type="entry name" value="VasI"/>
    <property type="match status" value="1"/>
</dbReference>
<proteinExistence type="predicted"/>
<accession>A0ABV7CLC5</accession>
<evidence type="ECO:0000256" key="1">
    <source>
        <dbReference type="SAM" id="SignalP"/>
    </source>
</evidence>
<keyword evidence="1" id="KW-0732">Signal</keyword>
<sequence>MLKRIMLAATVFSVSMGSYAAIDDKEYAKCAVIEGDLSRLECFDNLAKHKRLNGQQSQPTSIEGKGKWDVSIDVNPIDDSKTVSLILHADSGKNRWGKPVYLVARCKSKTTDLYIGWNNYLGRESDVLTRVGDNKAVTQRWSMSSDKKATFHNAPIPFLKEMLTSSKLVAQVTPYNESPVTAIFDTSGLENAIIPLRETCNW</sequence>
<dbReference type="InterPro" id="IPR017738">
    <property type="entry name" value="T6SS-assoc_VCA0118"/>
</dbReference>
<feature type="chain" id="PRO_5047459850" evidence="1">
    <location>
        <begin position="21"/>
        <end position="202"/>
    </location>
</feature>
<protein>
    <submittedName>
        <fullName evidence="2">Type VI secretion system-associated protein TagO</fullName>
    </submittedName>
</protein>